<dbReference type="SMART" id="SM00862">
    <property type="entry name" value="Trans_reg_C"/>
    <property type="match status" value="1"/>
</dbReference>
<dbReference type="Gene3D" id="6.10.250.690">
    <property type="match status" value="1"/>
</dbReference>
<feature type="modified residue" description="4-aspartylphosphate" evidence="8">
    <location>
        <position position="52"/>
    </location>
</feature>
<dbReference type="SUPFAM" id="SSF46894">
    <property type="entry name" value="C-terminal effector domain of the bipartite response regulators"/>
    <property type="match status" value="1"/>
</dbReference>
<evidence type="ECO:0000256" key="8">
    <source>
        <dbReference type="PROSITE-ProRule" id="PRU00169"/>
    </source>
</evidence>
<dbReference type="EMBL" id="BJYX01000013">
    <property type="protein sequence ID" value="GEO30773.1"/>
    <property type="molecule type" value="Genomic_DNA"/>
</dbReference>
<dbReference type="PROSITE" id="PS50110">
    <property type="entry name" value="RESPONSE_REGULATORY"/>
    <property type="match status" value="1"/>
</dbReference>
<keyword evidence="6 9" id="KW-0238">DNA-binding</keyword>
<dbReference type="GO" id="GO:0005829">
    <property type="term" value="C:cytosol"/>
    <property type="evidence" value="ECO:0007669"/>
    <property type="project" value="TreeGrafter"/>
</dbReference>
<keyword evidence="5" id="KW-0805">Transcription regulation</keyword>
<feature type="DNA-binding region" description="OmpR/PhoB-type" evidence="9">
    <location>
        <begin position="126"/>
        <end position="225"/>
    </location>
</feature>
<dbReference type="GO" id="GO:0042802">
    <property type="term" value="F:identical protein binding"/>
    <property type="evidence" value="ECO:0007669"/>
    <property type="project" value="UniProtKB-ARBA"/>
</dbReference>
<dbReference type="Gene3D" id="1.10.10.10">
    <property type="entry name" value="Winged helix-like DNA-binding domain superfamily/Winged helix DNA-binding domain"/>
    <property type="match status" value="1"/>
</dbReference>
<comment type="caution">
    <text evidence="12">The sequence shown here is derived from an EMBL/GenBank/DDBJ whole genome shotgun (WGS) entry which is preliminary data.</text>
</comment>
<dbReference type="GO" id="GO:0000156">
    <property type="term" value="F:phosphorelay response regulator activity"/>
    <property type="evidence" value="ECO:0007669"/>
    <property type="project" value="TreeGrafter"/>
</dbReference>
<dbReference type="SMART" id="SM00448">
    <property type="entry name" value="REC"/>
    <property type="match status" value="1"/>
</dbReference>
<dbReference type="InterPro" id="IPR001789">
    <property type="entry name" value="Sig_transdc_resp-reg_receiver"/>
</dbReference>
<dbReference type="InterPro" id="IPR036388">
    <property type="entry name" value="WH-like_DNA-bd_sf"/>
</dbReference>
<proteinExistence type="predicted"/>
<accession>A0A512D2U7</accession>
<dbReference type="GO" id="GO:0000987">
    <property type="term" value="F:cis-regulatory region sequence-specific DNA binding"/>
    <property type="evidence" value="ECO:0007669"/>
    <property type="project" value="UniProtKB-ARBA"/>
</dbReference>
<dbReference type="PANTHER" id="PTHR48111:SF50">
    <property type="entry name" value="KDP OPERON TRANSCRIPTIONAL REGULATORY PROTEIN KDPE"/>
    <property type="match status" value="1"/>
</dbReference>
<dbReference type="Pfam" id="PF00486">
    <property type="entry name" value="Trans_reg_C"/>
    <property type="match status" value="1"/>
</dbReference>
<sequence length="225" mass="25008">MTRVLVVDDDPRLQRTLAIALRAHGNEVVTAADGRTAVQSVSEDAPDLVILDLGLPDIDGTEVLRRIRATSVVPVIVLSARHESDDKIEALDLGADDYVTKPFGVEELLARVRAAVRRGSDLGRQLGPVVTGHFALDFAERRATVEGEEVRLTPTEWRLLEALCREPGHLVQQQDLLRAVWGPSYGRESNYLRVYANQLRRKLEPDPANPRHLVTEPGLGYRFNP</sequence>
<evidence type="ECO:0000256" key="3">
    <source>
        <dbReference type="ARBA" id="ARBA00022553"/>
    </source>
</evidence>
<evidence type="ECO:0000256" key="9">
    <source>
        <dbReference type="PROSITE-ProRule" id="PRU01091"/>
    </source>
</evidence>
<dbReference type="OrthoDB" id="3197131at2"/>
<evidence type="ECO:0000259" key="10">
    <source>
        <dbReference type="PROSITE" id="PS50110"/>
    </source>
</evidence>
<protein>
    <submittedName>
        <fullName evidence="12">DNA-binding response regulator</fullName>
    </submittedName>
</protein>
<dbReference type="Pfam" id="PF00072">
    <property type="entry name" value="Response_reg"/>
    <property type="match status" value="1"/>
</dbReference>
<evidence type="ECO:0000256" key="4">
    <source>
        <dbReference type="ARBA" id="ARBA00023012"/>
    </source>
</evidence>
<dbReference type="RefSeq" id="WP_147067044.1">
    <property type="nucleotide sequence ID" value="NZ_BAAARO010000021.1"/>
</dbReference>
<dbReference type="SUPFAM" id="SSF52172">
    <property type="entry name" value="CheY-like"/>
    <property type="match status" value="1"/>
</dbReference>
<keyword evidence="3 8" id="KW-0597">Phosphoprotein</keyword>
<organism evidence="12 13">
    <name type="scientific">Terrabacter aerolatus</name>
    <dbReference type="NCBI Taxonomy" id="422442"/>
    <lineage>
        <taxon>Bacteria</taxon>
        <taxon>Bacillati</taxon>
        <taxon>Actinomycetota</taxon>
        <taxon>Actinomycetes</taxon>
        <taxon>Micrococcales</taxon>
        <taxon>Intrasporangiaceae</taxon>
        <taxon>Terrabacter</taxon>
    </lineage>
</organism>
<dbReference type="CDD" id="cd00383">
    <property type="entry name" value="trans_reg_C"/>
    <property type="match status" value="1"/>
</dbReference>
<dbReference type="GO" id="GO:0032993">
    <property type="term" value="C:protein-DNA complex"/>
    <property type="evidence" value="ECO:0007669"/>
    <property type="project" value="TreeGrafter"/>
</dbReference>
<dbReference type="AlphaFoldDB" id="A0A512D2U7"/>
<dbReference type="InterPro" id="IPR001867">
    <property type="entry name" value="OmpR/PhoB-type_DNA-bd"/>
</dbReference>
<dbReference type="InterPro" id="IPR039420">
    <property type="entry name" value="WalR-like"/>
</dbReference>
<dbReference type="FunFam" id="3.40.50.2300:FF:000021">
    <property type="entry name" value="Two-component system response regulator KdpE"/>
    <property type="match status" value="1"/>
</dbReference>
<dbReference type="PANTHER" id="PTHR48111">
    <property type="entry name" value="REGULATOR OF RPOS"/>
    <property type="match status" value="1"/>
</dbReference>
<dbReference type="PROSITE" id="PS51755">
    <property type="entry name" value="OMPR_PHOB"/>
    <property type="match status" value="1"/>
</dbReference>
<reference evidence="12 13" key="1">
    <citation type="submission" date="2019-07" db="EMBL/GenBank/DDBJ databases">
        <title>Whole genome shotgun sequence of Terrabacter aerolatus NBRC 106305.</title>
        <authorList>
            <person name="Hosoyama A."/>
            <person name="Uohara A."/>
            <person name="Ohji S."/>
            <person name="Ichikawa N."/>
        </authorList>
    </citation>
    <scope>NUCLEOTIDE SEQUENCE [LARGE SCALE GENOMIC DNA]</scope>
    <source>
        <strain evidence="12 13">NBRC 106305</strain>
    </source>
</reference>
<dbReference type="InterPro" id="IPR011006">
    <property type="entry name" value="CheY-like_superfamily"/>
</dbReference>
<keyword evidence="13" id="KW-1185">Reference proteome</keyword>
<evidence type="ECO:0000256" key="7">
    <source>
        <dbReference type="ARBA" id="ARBA00023163"/>
    </source>
</evidence>
<comment type="subcellular location">
    <subcellularLocation>
        <location evidence="1">Cytoplasm</location>
    </subcellularLocation>
</comment>
<evidence type="ECO:0000256" key="2">
    <source>
        <dbReference type="ARBA" id="ARBA00022490"/>
    </source>
</evidence>
<gene>
    <name evidence="12" type="ORF">TAE01_25830</name>
</gene>
<evidence type="ECO:0000256" key="6">
    <source>
        <dbReference type="ARBA" id="ARBA00023125"/>
    </source>
</evidence>
<dbReference type="Gene3D" id="3.40.50.2300">
    <property type="match status" value="1"/>
</dbReference>
<evidence type="ECO:0000256" key="1">
    <source>
        <dbReference type="ARBA" id="ARBA00004496"/>
    </source>
</evidence>
<keyword evidence="7" id="KW-0804">Transcription</keyword>
<evidence type="ECO:0000259" key="11">
    <source>
        <dbReference type="PROSITE" id="PS51755"/>
    </source>
</evidence>
<dbReference type="InterPro" id="IPR016032">
    <property type="entry name" value="Sig_transdc_resp-reg_C-effctor"/>
</dbReference>
<dbReference type="Proteomes" id="UP000321534">
    <property type="component" value="Unassembled WGS sequence"/>
</dbReference>
<feature type="domain" description="Response regulatory" evidence="10">
    <location>
        <begin position="3"/>
        <end position="116"/>
    </location>
</feature>
<name>A0A512D2U7_9MICO</name>
<dbReference type="GO" id="GO:0045893">
    <property type="term" value="P:positive regulation of DNA-templated transcription"/>
    <property type="evidence" value="ECO:0007669"/>
    <property type="project" value="UniProtKB-ARBA"/>
</dbReference>
<evidence type="ECO:0000313" key="13">
    <source>
        <dbReference type="Proteomes" id="UP000321534"/>
    </source>
</evidence>
<feature type="domain" description="OmpR/PhoB-type" evidence="11">
    <location>
        <begin position="126"/>
        <end position="225"/>
    </location>
</feature>
<keyword evidence="2" id="KW-0963">Cytoplasm</keyword>
<evidence type="ECO:0000256" key="5">
    <source>
        <dbReference type="ARBA" id="ARBA00023015"/>
    </source>
</evidence>
<evidence type="ECO:0000313" key="12">
    <source>
        <dbReference type="EMBL" id="GEO30773.1"/>
    </source>
</evidence>
<keyword evidence="4" id="KW-0902">Two-component regulatory system</keyword>